<name>A0A8H3QX14_9GLOM</name>
<accession>A0A8H3QX14</accession>
<evidence type="ECO:0000313" key="2">
    <source>
        <dbReference type="Proteomes" id="UP000615446"/>
    </source>
</evidence>
<proteinExistence type="predicted"/>
<evidence type="ECO:0000313" key="1">
    <source>
        <dbReference type="EMBL" id="GES94597.1"/>
    </source>
</evidence>
<organism evidence="1 2">
    <name type="scientific">Rhizophagus clarus</name>
    <dbReference type="NCBI Taxonomy" id="94130"/>
    <lineage>
        <taxon>Eukaryota</taxon>
        <taxon>Fungi</taxon>
        <taxon>Fungi incertae sedis</taxon>
        <taxon>Mucoromycota</taxon>
        <taxon>Glomeromycotina</taxon>
        <taxon>Glomeromycetes</taxon>
        <taxon>Glomerales</taxon>
        <taxon>Glomeraceae</taxon>
        <taxon>Rhizophagus</taxon>
    </lineage>
</organism>
<gene>
    <name evidence="1" type="ORF">RCL2_002132900</name>
</gene>
<dbReference type="AlphaFoldDB" id="A0A8H3QX14"/>
<sequence length="77" mass="9209">MDNNKLKLINGPFQQQMELHLQEEKKLMITTDLREYISLIFMTLKLTNGQNDLTIIFFRRREKNRNSHSTVLTPDED</sequence>
<protein>
    <submittedName>
        <fullName evidence="1">Uncharacterized protein</fullName>
    </submittedName>
</protein>
<dbReference type="EMBL" id="BLAL01000236">
    <property type="protein sequence ID" value="GES94597.1"/>
    <property type="molecule type" value="Genomic_DNA"/>
</dbReference>
<dbReference type="Proteomes" id="UP000615446">
    <property type="component" value="Unassembled WGS sequence"/>
</dbReference>
<reference evidence="1" key="1">
    <citation type="submission" date="2019-10" db="EMBL/GenBank/DDBJ databases">
        <title>Conservation and host-specific expression of non-tandemly repeated heterogenous ribosome RNA gene in arbuscular mycorrhizal fungi.</title>
        <authorList>
            <person name="Maeda T."/>
            <person name="Kobayashi Y."/>
            <person name="Nakagawa T."/>
            <person name="Ezawa T."/>
            <person name="Yamaguchi K."/>
            <person name="Bino T."/>
            <person name="Nishimoto Y."/>
            <person name="Shigenobu S."/>
            <person name="Kawaguchi M."/>
        </authorList>
    </citation>
    <scope>NUCLEOTIDE SEQUENCE</scope>
    <source>
        <strain evidence="1">HR1</strain>
    </source>
</reference>
<comment type="caution">
    <text evidence="1">The sequence shown here is derived from an EMBL/GenBank/DDBJ whole genome shotgun (WGS) entry which is preliminary data.</text>
</comment>